<dbReference type="InterPro" id="IPR032169">
    <property type="entry name" value="DUF5005"/>
</dbReference>
<accession>A0AA37SRN3</accession>
<protein>
    <submittedName>
        <fullName evidence="2">DUF5005 domain-containing protein</fullName>
    </submittedName>
</protein>
<keyword evidence="3" id="KW-1185">Reference proteome</keyword>
<proteinExistence type="predicted"/>
<gene>
    <name evidence="2" type="ORF">GCM10007940_33430</name>
</gene>
<evidence type="ECO:0000313" key="2">
    <source>
        <dbReference type="EMBL" id="GLR18727.1"/>
    </source>
</evidence>
<organism evidence="2 3">
    <name type="scientific">Portibacter lacus</name>
    <dbReference type="NCBI Taxonomy" id="1099794"/>
    <lineage>
        <taxon>Bacteria</taxon>
        <taxon>Pseudomonadati</taxon>
        <taxon>Bacteroidota</taxon>
        <taxon>Saprospiria</taxon>
        <taxon>Saprospirales</taxon>
        <taxon>Haliscomenobacteraceae</taxon>
        <taxon>Portibacter</taxon>
    </lineage>
</organism>
<dbReference type="InterPro" id="IPR023296">
    <property type="entry name" value="Glyco_hydro_beta-prop_sf"/>
</dbReference>
<reference evidence="2" key="2">
    <citation type="submission" date="2023-01" db="EMBL/GenBank/DDBJ databases">
        <title>Draft genome sequence of Portibacter lacus strain NBRC 108769.</title>
        <authorList>
            <person name="Sun Q."/>
            <person name="Mori K."/>
        </authorList>
    </citation>
    <scope>NUCLEOTIDE SEQUENCE</scope>
    <source>
        <strain evidence="2">NBRC 108769</strain>
    </source>
</reference>
<dbReference type="Pfam" id="PF16396">
    <property type="entry name" value="DUF5005"/>
    <property type="match status" value="1"/>
</dbReference>
<dbReference type="AlphaFoldDB" id="A0AA37SRN3"/>
<sequence length="365" mass="42110">MGCEDIEKDFTRHDTEYVEKDPPEEEGDTTVTNPYDPRDCWDENTVAVHNQELNDLFTRYEDGWTGGDATYSIPINENTNLWIFGDTFLGRVNEDRSRPGGPLINNTLVIESGDEFTTYYQGTPENPRAFLTPPEEGWWYWPGHGQMHDGNIQLIMFALRKEGDGIFGFEYAAIDLATISYPEMEVLSVERKMEFTGANFGACLLQEDGYTYIYGAYKSGFNKFLHVARVEGTDLSGEWEYFSSPGKWIIGEENSAPIFSNVSEQFSIIKREESYYLMNQNYALGRELYLYKSNSLTGPFEDRKTIYCTPETIDQIFTYNAFVHEQFSTEDTLVISYNNNSRTFVDIFRNADNYRPHFVNVSGWK</sequence>
<dbReference type="Gene3D" id="2.115.10.20">
    <property type="entry name" value="Glycosyl hydrolase domain, family 43"/>
    <property type="match status" value="1"/>
</dbReference>
<evidence type="ECO:0000313" key="3">
    <source>
        <dbReference type="Proteomes" id="UP001156666"/>
    </source>
</evidence>
<reference evidence="2" key="1">
    <citation type="journal article" date="2014" name="Int. J. Syst. Evol. Microbiol.">
        <title>Complete genome sequence of Corynebacterium casei LMG S-19264T (=DSM 44701T), isolated from a smear-ripened cheese.</title>
        <authorList>
            <consortium name="US DOE Joint Genome Institute (JGI-PGF)"/>
            <person name="Walter F."/>
            <person name="Albersmeier A."/>
            <person name="Kalinowski J."/>
            <person name="Ruckert C."/>
        </authorList>
    </citation>
    <scope>NUCLEOTIDE SEQUENCE</scope>
    <source>
        <strain evidence="2">NBRC 108769</strain>
    </source>
</reference>
<feature type="region of interest" description="Disordered" evidence="1">
    <location>
        <begin position="1"/>
        <end position="36"/>
    </location>
</feature>
<dbReference type="Proteomes" id="UP001156666">
    <property type="component" value="Unassembled WGS sequence"/>
</dbReference>
<evidence type="ECO:0000256" key="1">
    <source>
        <dbReference type="SAM" id="MobiDB-lite"/>
    </source>
</evidence>
<name>A0AA37SRN3_9BACT</name>
<feature type="compositionally biased region" description="Basic and acidic residues" evidence="1">
    <location>
        <begin position="8"/>
        <end position="21"/>
    </location>
</feature>
<dbReference type="EMBL" id="BSOH01000023">
    <property type="protein sequence ID" value="GLR18727.1"/>
    <property type="molecule type" value="Genomic_DNA"/>
</dbReference>
<dbReference type="SUPFAM" id="SSF75005">
    <property type="entry name" value="Arabinanase/levansucrase/invertase"/>
    <property type="match status" value="1"/>
</dbReference>
<comment type="caution">
    <text evidence="2">The sequence shown here is derived from an EMBL/GenBank/DDBJ whole genome shotgun (WGS) entry which is preliminary data.</text>
</comment>